<dbReference type="Gene3D" id="3.40.640.10">
    <property type="entry name" value="Type I PLP-dependent aspartate aminotransferase-like (Major domain)"/>
    <property type="match status" value="1"/>
</dbReference>
<dbReference type="GO" id="GO:0019343">
    <property type="term" value="P:cysteine biosynthetic process via cystathionine"/>
    <property type="evidence" value="ECO:0007669"/>
    <property type="project" value="TreeGrafter"/>
</dbReference>
<evidence type="ECO:0000256" key="8">
    <source>
        <dbReference type="HAMAP-Rule" id="MF_03037"/>
    </source>
</evidence>
<comment type="similarity">
    <text evidence="8">Belongs to the WD repeat CIA1 family.</text>
</comment>
<comment type="cofactor">
    <cofactor evidence="1">
        <name>pyridoxal 5'-phosphate</name>
        <dbReference type="ChEBI" id="CHEBI:597326"/>
    </cofactor>
</comment>
<dbReference type="EMBL" id="SPNW01000014">
    <property type="protein sequence ID" value="TIA91086.1"/>
    <property type="molecule type" value="Genomic_DNA"/>
</dbReference>
<comment type="caution">
    <text evidence="10">The sequence shown here is derived from an EMBL/GenBank/DDBJ whole genome shotgun (WGS) entry which is preliminary data.</text>
</comment>
<evidence type="ECO:0000256" key="7">
    <source>
        <dbReference type="ARBA" id="ARBA00023192"/>
    </source>
</evidence>
<dbReference type="GO" id="GO:0019346">
    <property type="term" value="P:transsulfuration"/>
    <property type="evidence" value="ECO:0007669"/>
    <property type="project" value="InterPro"/>
</dbReference>
<evidence type="ECO:0000256" key="2">
    <source>
        <dbReference type="ARBA" id="ARBA00005038"/>
    </source>
</evidence>
<dbReference type="GO" id="GO:0030170">
    <property type="term" value="F:pyridoxal phosphate binding"/>
    <property type="evidence" value="ECO:0007669"/>
    <property type="project" value="InterPro"/>
</dbReference>
<dbReference type="InterPro" id="IPR036322">
    <property type="entry name" value="WD40_repeat_dom_sf"/>
</dbReference>
<feature type="repeat" description="WD" evidence="9">
    <location>
        <begin position="53"/>
        <end position="85"/>
    </location>
</feature>
<dbReference type="InterPro" id="IPR019775">
    <property type="entry name" value="WD40_repeat_CS"/>
</dbReference>
<dbReference type="PROSITE" id="PS50082">
    <property type="entry name" value="WD_REPEATS_2"/>
    <property type="match status" value="6"/>
</dbReference>
<evidence type="ECO:0000313" key="11">
    <source>
        <dbReference type="Proteomes" id="UP000310189"/>
    </source>
</evidence>
<dbReference type="InterPro" id="IPR028608">
    <property type="entry name" value="CIAO1/Cia1"/>
</dbReference>
<keyword evidence="4 9" id="KW-0853">WD repeat</keyword>
<dbReference type="PROSITE" id="PS50294">
    <property type="entry name" value="WD_REPEATS_REGION"/>
    <property type="match status" value="4"/>
</dbReference>
<dbReference type="OrthoDB" id="3512640at2759"/>
<evidence type="ECO:0000256" key="5">
    <source>
        <dbReference type="ARBA" id="ARBA00022737"/>
    </source>
</evidence>
<dbReference type="Proteomes" id="UP000310189">
    <property type="component" value="Unassembled WGS sequence"/>
</dbReference>
<dbReference type="CDD" id="cd00200">
    <property type="entry name" value="WD40"/>
    <property type="match status" value="1"/>
</dbReference>
<dbReference type="SMART" id="SM00320">
    <property type="entry name" value="WD40"/>
    <property type="match status" value="7"/>
</dbReference>
<name>A0A4T0FVR5_9BASI</name>
<dbReference type="InterPro" id="IPR015422">
    <property type="entry name" value="PyrdxlP-dep_Trfase_small"/>
</dbReference>
<organism evidence="10 11">
    <name type="scientific">Wallemia hederae</name>
    <dbReference type="NCBI Taxonomy" id="1540922"/>
    <lineage>
        <taxon>Eukaryota</taxon>
        <taxon>Fungi</taxon>
        <taxon>Dikarya</taxon>
        <taxon>Basidiomycota</taxon>
        <taxon>Wallemiomycotina</taxon>
        <taxon>Wallemiomycetes</taxon>
        <taxon>Wallemiales</taxon>
        <taxon>Wallemiaceae</taxon>
        <taxon>Wallemia</taxon>
    </lineage>
</organism>
<feature type="repeat" description="WD" evidence="9">
    <location>
        <begin position="233"/>
        <end position="273"/>
    </location>
</feature>
<dbReference type="SUPFAM" id="SSF50978">
    <property type="entry name" value="WD40 repeat-like"/>
    <property type="match status" value="1"/>
</dbReference>
<comment type="pathway">
    <text evidence="2">Amino-acid biosynthesis; L-cysteine biosynthesis; L-cysteine from L-homocysteine and L-serine: step 2/2.</text>
</comment>
<feature type="repeat" description="WD" evidence="9">
    <location>
        <begin position="145"/>
        <end position="178"/>
    </location>
</feature>
<evidence type="ECO:0000313" key="10">
    <source>
        <dbReference type="EMBL" id="TIA91086.1"/>
    </source>
</evidence>
<evidence type="ECO:0000256" key="3">
    <source>
        <dbReference type="ARBA" id="ARBA00009077"/>
    </source>
</evidence>
<dbReference type="FunFam" id="3.40.640.10:FF:000009">
    <property type="entry name" value="Cystathionine gamma-synthase homolog"/>
    <property type="match status" value="1"/>
</dbReference>
<keyword evidence="7" id="KW-0198">Cysteine biosynthesis</keyword>
<dbReference type="Gene3D" id="3.90.1150.10">
    <property type="entry name" value="Aspartate Aminotransferase, domain 1"/>
    <property type="match status" value="1"/>
</dbReference>
<dbReference type="PANTHER" id="PTHR11808">
    <property type="entry name" value="TRANS-SULFURATION ENZYME FAMILY MEMBER"/>
    <property type="match status" value="1"/>
</dbReference>
<gene>
    <name evidence="8" type="primary">CIA1</name>
    <name evidence="10" type="ORF">E3P99_01277</name>
</gene>
<dbReference type="GO" id="GO:0004123">
    <property type="term" value="F:cystathionine gamma-lyase activity"/>
    <property type="evidence" value="ECO:0007669"/>
    <property type="project" value="TreeGrafter"/>
</dbReference>
<dbReference type="HAMAP" id="MF_03037">
    <property type="entry name" value="ciao1"/>
    <property type="match status" value="1"/>
</dbReference>
<dbReference type="InterPro" id="IPR015943">
    <property type="entry name" value="WD40/YVTN_repeat-like_dom_sf"/>
</dbReference>
<dbReference type="InterPro" id="IPR000277">
    <property type="entry name" value="Cys/Met-Metab_PyrdxlP-dep_enz"/>
</dbReference>
<dbReference type="PROSITE" id="PS00678">
    <property type="entry name" value="WD_REPEATS_1"/>
    <property type="match status" value="1"/>
</dbReference>
<dbReference type="InterPro" id="IPR001680">
    <property type="entry name" value="WD40_rpt"/>
</dbReference>
<feature type="repeat" description="WD" evidence="9">
    <location>
        <begin position="191"/>
        <end position="223"/>
    </location>
</feature>
<feature type="repeat" description="WD" evidence="9">
    <location>
        <begin position="8"/>
        <end position="39"/>
    </location>
</feature>
<dbReference type="InterPro" id="IPR015421">
    <property type="entry name" value="PyrdxlP-dep_Trfase_major"/>
</dbReference>
<keyword evidence="6" id="KW-0663">Pyridoxal phosphate</keyword>
<evidence type="ECO:0000256" key="9">
    <source>
        <dbReference type="PROSITE-ProRule" id="PRU00221"/>
    </source>
</evidence>
<protein>
    <recommendedName>
        <fullName evidence="8">Probable cytosolic iron-sulfur protein assembly protein 1</fullName>
    </recommendedName>
</protein>
<reference evidence="10 11" key="1">
    <citation type="submission" date="2019-03" db="EMBL/GenBank/DDBJ databases">
        <title>Sequencing 23 genomes of Wallemia ichthyophaga.</title>
        <authorList>
            <person name="Gostincar C."/>
        </authorList>
    </citation>
    <scope>NUCLEOTIDE SEQUENCE [LARGE SCALE GENOMIC DNA]</scope>
    <source>
        <strain evidence="10 11">EXF-5753</strain>
    </source>
</reference>
<sequence>MLSKIKSFNSHQDKVWSVAFNPRTNLLASSSGDHQVHLYAYLNSEWSQVASLPQEHKRTVRSLAWSPNGAYLATASFDATVGIWENEDDVQDNWACTAVLEGHESECKSVAFNSSSSLLASSSRDKSVWIWEVTSGNEPECVSVLMEHTQDVKQVRFHPHSDELLASASYDDTINIYKDDPSDDWYVSSRFKKHTSTVWACEWSPSGNHLVSVSDDKSIIAWNDSGVPTAIYENAHSRSIYTLVWLDENHIATGGADGTLCLWKVDYNDGAISKFELAHAIDKAHGGADINSLAYTAKTKTLASAGDDSSVNLYSYSAAVTLTRTVMTDREFRKSFATRAIHVGSSADDSTGAVIPPISMSTTYRQSGVGNHKGYEYSRSNNPNREAFENQVAALENGEHGFALSSGSAAASTLLHLLGHGPSHIISIDDVYGGTSRYFRQVASLSGVETSFVPLQGRVDESLIAEHWKDSTKMIWVESPTNPTMKVVDIPHLARIAHSKGALLIVDNTFLSPYYSNPLDLGADVVLHSVSKYINGFSDVIMGMLVTNDQVLAERLRFFQNAIGSVPSAFDCWLAQRGAKTLHLRAERHGNNALRLAHWLSTEGVRKGWVDSRDDVLYPGLPWNDHYDILLEQLSDRVKENTTDLSQGVPTGGMLSVKFSSSAADAGEKVLEKLRIFTLAESLGGVESLAELPAKMTHAGIPEAVRESLGIDQNLVRFSVGVEDYQDLENDVRAAAEAVYAK</sequence>
<dbReference type="InterPro" id="IPR015424">
    <property type="entry name" value="PyrdxlP-dep_Trfase"/>
</dbReference>
<dbReference type="PANTHER" id="PTHR11808:SF15">
    <property type="entry name" value="CYSTATHIONINE GAMMA-LYASE"/>
    <property type="match status" value="1"/>
</dbReference>
<dbReference type="GO" id="GO:0097361">
    <property type="term" value="C:cytosolic [4Fe-4S] assembly targeting complex"/>
    <property type="evidence" value="ECO:0007669"/>
    <property type="project" value="InterPro"/>
</dbReference>
<comment type="similarity">
    <text evidence="3">Belongs to the trans-sulfuration enzymes family.</text>
</comment>
<evidence type="ECO:0000256" key="1">
    <source>
        <dbReference type="ARBA" id="ARBA00001933"/>
    </source>
</evidence>
<evidence type="ECO:0000256" key="6">
    <source>
        <dbReference type="ARBA" id="ARBA00022898"/>
    </source>
</evidence>
<dbReference type="CDD" id="cd00614">
    <property type="entry name" value="CGS_like"/>
    <property type="match status" value="1"/>
</dbReference>
<evidence type="ECO:0000256" key="4">
    <source>
        <dbReference type="ARBA" id="ARBA00022574"/>
    </source>
</evidence>
<dbReference type="SUPFAM" id="SSF53383">
    <property type="entry name" value="PLP-dependent transferases"/>
    <property type="match status" value="1"/>
</dbReference>
<dbReference type="Pfam" id="PF00400">
    <property type="entry name" value="WD40"/>
    <property type="match status" value="7"/>
</dbReference>
<dbReference type="GO" id="GO:0016226">
    <property type="term" value="P:iron-sulfur cluster assembly"/>
    <property type="evidence" value="ECO:0007669"/>
    <property type="project" value="UniProtKB-UniRule"/>
</dbReference>
<keyword evidence="7" id="KW-0028">Amino-acid biosynthesis</keyword>
<proteinExistence type="inferred from homology"/>
<feature type="repeat" description="WD" evidence="9">
    <location>
        <begin position="100"/>
        <end position="141"/>
    </location>
</feature>
<dbReference type="Pfam" id="PF01053">
    <property type="entry name" value="Cys_Met_Meta_PP"/>
    <property type="match status" value="1"/>
</dbReference>
<keyword evidence="11" id="KW-1185">Reference proteome</keyword>
<dbReference type="Gene3D" id="2.130.10.10">
    <property type="entry name" value="YVTN repeat-like/Quinoprotein amine dehydrogenase"/>
    <property type="match status" value="1"/>
</dbReference>
<dbReference type="AlphaFoldDB" id="A0A4T0FVR5"/>
<keyword evidence="5" id="KW-0677">Repeat</keyword>
<comment type="function">
    <text evidence="8">Essential component of the cytosolic iron-sulfur (Fe/S) protein assembly machinery. Required for the maturation of extramitochondrial Fe/S proteins.</text>
</comment>
<accession>A0A4T0FVR5</accession>